<feature type="region of interest" description="Disordered" evidence="3">
    <location>
        <begin position="286"/>
        <end position="308"/>
    </location>
</feature>
<gene>
    <name evidence="4" type="ORF">M422DRAFT_780022</name>
</gene>
<keyword evidence="5" id="KW-1185">Reference proteome</keyword>
<evidence type="ECO:0000256" key="3">
    <source>
        <dbReference type="SAM" id="MobiDB-lite"/>
    </source>
</evidence>
<dbReference type="PANTHER" id="PTHR10067">
    <property type="entry name" value="PHOSPHATIDYLSERINE DECARBOXYLASE"/>
    <property type="match status" value="1"/>
</dbReference>
<proteinExistence type="predicted"/>
<dbReference type="InterPro" id="IPR003817">
    <property type="entry name" value="PS_Dcarbxylase"/>
</dbReference>
<keyword evidence="2" id="KW-0456">Lyase</keyword>
<dbReference type="Proteomes" id="UP000054279">
    <property type="component" value="Unassembled WGS sequence"/>
</dbReference>
<reference evidence="4 5" key="1">
    <citation type="submission" date="2014-06" db="EMBL/GenBank/DDBJ databases">
        <title>Evolutionary Origins and Diversification of the Mycorrhizal Mutualists.</title>
        <authorList>
            <consortium name="DOE Joint Genome Institute"/>
            <consortium name="Mycorrhizal Genomics Consortium"/>
            <person name="Kohler A."/>
            <person name="Kuo A."/>
            <person name="Nagy L.G."/>
            <person name="Floudas D."/>
            <person name="Copeland A."/>
            <person name="Barry K.W."/>
            <person name="Cichocki N."/>
            <person name="Veneault-Fourrey C."/>
            <person name="LaButti K."/>
            <person name="Lindquist E.A."/>
            <person name="Lipzen A."/>
            <person name="Lundell T."/>
            <person name="Morin E."/>
            <person name="Murat C."/>
            <person name="Riley R."/>
            <person name="Ohm R."/>
            <person name="Sun H."/>
            <person name="Tunlid A."/>
            <person name="Henrissat B."/>
            <person name="Grigoriev I.V."/>
            <person name="Hibbett D.S."/>
            <person name="Martin F."/>
        </authorList>
    </citation>
    <scope>NUCLEOTIDE SEQUENCE [LARGE SCALE GENOMIC DNA]</scope>
    <source>
        <strain evidence="4 5">SS14</strain>
    </source>
</reference>
<protein>
    <submittedName>
        <fullName evidence="4">Unplaced genomic scaffold SPHSTscaffold_55, whole genome shotgun sequence</fullName>
    </submittedName>
</protein>
<sequence length="406" mass="45627">MSTFKPIVQTLVTYLGLHDDFKADLEAALKDAKSKGIKEFDPIKDLDDYIKFYDDLLEWVPSEDEDATLILYKICMFYFVLDLLPQKYQTPIQPGGGWTWLSQWLIDYAQALGRWLDDPRSINEASIQSFYQTSDVPPKGYHMKDYFKPLGGWRTFNEFFARHIDAKARPIYKPDDSTAIVSPADSTFLGSWDVHPINDTTQFVTPKGVPWSISELLQDTVYGERFKGGKFMHAFLSTTDYHRQHAPVSGTLVEAKVIPGICYLEVVAVPGEDGNKLKMHRHLRGVLPSERDQTQQDQDANASMDAPDTPGYQFLQARGLIVIENDDIGLVAVMPIGMAQVSSVVLSTHLKVGDPVKKGDEISHFQFGGSDIIMVFEAKANVDFSKTEKIWHGVGQLLATANPEKN</sequence>
<dbReference type="GO" id="GO:0008654">
    <property type="term" value="P:phospholipid biosynthetic process"/>
    <property type="evidence" value="ECO:0007669"/>
    <property type="project" value="InterPro"/>
</dbReference>
<keyword evidence="1" id="KW-0210">Decarboxylase</keyword>
<evidence type="ECO:0000256" key="2">
    <source>
        <dbReference type="ARBA" id="ARBA00023239"/>
    </source>
</evidence>
<evidence type="ECO:0000313" key="4">
    <source>
        <dbReference type="EMBL" id="KIJ42411.1"/>
    </source>
</evidence>
<dbReference type="Pfam" id="PF02666">
    <property type="entry name" value="PS_Dcarbxylase"/>
    <property type="match status" value="1"/>
</dbReference>
<dbReference type="AlphaFoldDB" id="A0A0C9VVW1"/>
<dbReference type="GO" id="GO:0004609">
    <property type="term" value="F:phosphatidylserine decarboxylase activity"/>
    <property type="evidence" value="ECO:0007669"/>
    <property type="project" value="InterPro"/>
</dbReference>
<name>A0A0C9VVW1_SPHS4</name>
<dbReference type="PANTHER" id="PTHR10067:SF13">
    <property type="entry name" value="PHOSPHATIDYLSERINE DECARBOXYLASE"/>
    <property type="match status" value="1"/>
</dbReference>
<accession>A0A0C9VVW1</accession>
<organism evidence="4 5">
    <name type="scientific">Sphaerobolus stellatus (strain SS14)</name>
    <dbReference type="NCBI Taxonomy" id="990650"/>
    <lineage>
        <taxon>Eukaryota</taxon>
        <taxon>Fungi</taxon>
        <taxon>Dikarya</taxon>
        <taxon>Basidiomycota</taxon>
        <taxon>Agaricomycotina</taxon>
        <taxon>Agaricomycetes</taxon>
        <taxon>Phallomycetidae</taxon>
        <taxon>Geastrales</taxon>
        <taxon>Sphaerobolaceae</taxon>
        <taxon>Sphaerobolus</taxon>
    </lineage>
</organism>
<dbReference type="EMBL" id="KN837130">
    <property type="protein sequence ID" value="KIJ42411.1"/>
    <property type="molecule type" value="Genomic_DNA"/>
</dbReference>
<evidence type="ECO:0000313" key="5">
    <source>
        <dbReference type="Proteomes" id="UP000054279"/>
    </source>
</evidence>
<dbReference type="HOGENOM" id="CLU_043148_1_1_1"/>
<evidence type="ECO:0000256" key="1">
    <source>
        <dbReference type="ARBA" id="ARBA00022793"/>
    </source>
</evidence>
<dbReference type="OrthoDB" id="5973539at2759"/>